<evidence type="ECO:0000259" key="8">
    <source>
        <dbReference type="Pfam" id="PF02683"/>
    </source>
</evidence>
<dbReference type="GO" id="GO:0045454">
    <property type="term" value="P:cell redox homeostasis"/>
    <property type="evidence" value="ECO:0007669"/>
    <property type="project" value="TreeGrafter"/>
</dbReference>
<dbReference type="RefSeq" id="WP_119641851.1">
    <property type="nucleotide sequence ID" value="NZ_QXFJ01000030.1"/>
</dbReference>
<dbReference type="OrthoDB" id="9811036at2"/>
<gene>
    <name evidence="10" type="ORF">D2U88_15475</name>
    <name evidence="11" type="ORF">FQ019_15305</name>
</gene>
<comment type="subcellular location">
    <subcellularLocation>
        <location evidence="1">Membrane</location>
        <topology evidence="1">Multi-pass membrane protein</topology>
    </subcellularLocation>
</comment>
<feature type="transmembrane region" description="Helical" evidence="6">
    <location>
        <begin position="195"/>
        <end position="219"/>
    </location>
</feature>
<dbReference type="Pfam" id="PF02683">
    <property type="entry name" value="DsbD_TM"/>
    <property type="match status" value="1"/>
</dbReference>
<evidence type="ECO:0000313" key="12">
    <source>
        <dbReference type="Proteomes" id="UP000284189"/>
    </source>
</evidence>
<evidence type="ECO:0000256" key="2">
    <source>
        <dbReference type="ARBA" id="ARBA00022692"/>
    </source>
</evidence>
<dbReference type="AlphaFoldDB" id="A0A418N5J5"/>
<reference evidence="11 13" key="2">
    <citation type="submission" date="2019-07" db="EMBL/GenBank/DDBJ databases">
        <title>Draft genome of two Muricauda strains isolated from deep sea.</title>
        <authorList>
            <person name="Sun C."/>
        </authorList>
    </citation>
    <scope>NUCLEOTIDE SEQUENCE [LARGE SCALE GENOMIC DNA]</scope>
    <source>
        <strain evidence="11 13">NH166</strain>
    </source>
</reference>
<evidence type="ECO:0000313" key="11">
    <source>
        <dbReference type="EMBL" id="TXK00294.1"/>
    </source>
</evidence>
<feature type="transmembrane region" description="Helical" evidence="6">
    <location>
        <begin position="361"/>
        <end position="384"/>
    </location>
</feature>
<dbReference type="EMBL" id="VNWL01000029">
    <property type="protein sequence ID" value="TXK00294.1"/>
    <property type="molecule type" value="Genomic_DNA"/>
</dbReference>
<dbReference type="Proteomes" id="UP000321528">
    <property type="component" value="Unassembled WGS sequence"/>
</dbReference>
<evidence type="ECO:0000256" key="7">
    <source>
        <dbReference type="SAM" id="SignalP"/>
    </source>
</evidence>
<dbReference type="GO" id="GO:0016020">
    <property type="term" value="C:membrane"/>
    <property type="evidence" value="ECO:0007669"/>
    <property type="project" value="UniProtKB-SubCell"/>
</dbReference>
<feature type="transmembrane region" description="Helical" evidence="6">
    <location>
        <begin position="318"/>
        <end position="341"/>
    </location>
</feature>
<dbReference type="Pfam" id="PF13899">
    <property type="entry name" value="Thioredoxin_7"/>
    <property type="match status" value="1"/>
</dbReference>
<evidence type="ECO:0000313" key="13">
    <source>
        <dbReference type="Proteomes" id="UP000321528"/>
    </source>
</evidence>
<sequence>MRVLKVFLGLFFINLTLFAQTDANPAVWSHEVHKLSDTEYELVFKGKIMDGWHVYSQYTAEGGSLPSEFTFEKAGEDYELVGSTEESETIKEYSDVFEVEETFFKKEAIFTQKIKLLKPDVRQISVNLFYQICKEVCIPKDEVFEISLDGSAFVGDTKTLDDRSVALGESLKLDLKNKELLNQGGLVDSEGKSNLWMIFGLGFLGGLIALLTPCVFPMIPLTVSFFTKQSQNKSKGIGNAVLYGFFIVLIYFLLSLPFHLFNSVDSQILNTIATNIWLNVFFFVIFVFFAFSFFGYYELTLPSSWANKMDSASSKVGGGLGIFFMALTLAIVSFSCTGPILGGLLGSTTLAEGNVATNLTMGMVGFGLALALPFALFAMFPAWLHSLPKSGGWMTTVKVVLGFLELALAFKFLSNADLVGNWGVFKREIFIGVWVVLFILMTLYLFGVFRFPHDGPRKNLSPARKMVGLLSFAFSVYLVLGLFHVTDLKLLSGFPPPSFYSVVETESDCPLGLDCFKDFEEGVAYAKEVNKPILLDFTGWACVNCRKMEENVWSDASVYPILKDEYVLISLYVDDRKELPEGEKFDFKFDSGRIKSIENIGQKWGTFQTVNFNAASQPYYVLMTPDLEILNDAVQYVDVETYQKWLKSGLEKHQLSINK</sequence>
<organism evidence="10 12">
    <name type="scientific">Flagellimonas aequoris</name>
    <dbReference type="NCBI Taxonomy" id="2306997"/>
    <lineage>
        <taxon>Bacteria</taxon>
        <taxon>Pseudomonadati</taxon>
        <taxon>Bacteroidota</taxon>
        <taxon>Flavobacteriia</taxon>
        <taxon>Flavobacteriales</taxon>
        <taxon>Flavobacteriaceae</taxon>
        <taxon>Flagellimonas</taxon>
    </lineage>
</organism>
<evidence type="ECO:0000256" key="3">
    <source>
        <dbReference type="ARBA" id="ARBA00022748"/>
    </source>
</evidence>
<keyword evidence="13" id="KW-1185">Reference proteome</keyword>
<dbReference type="PANTHER" id="PTHR32234:SF0">
    <property type="entry name" value="THIOL:DISULFIDE INTERCHANGE PROTEIN DSBD"/>
    <property type="match status" value="1"/>
</dbReference>
<dbReference type="PANTHER" id="PTHR32234">
    <property type="entry name" value="THIOL:DISULFIDE INTERCHANGE PROTEIN DSBD"/>
    <property type="match status" value="1"/>
</dbReference>
<dbReference type="Proteomes" id="UP000284189">
    <property type="component" value="Unassembled WGS sequence"/>
</dbReference>
<name>A0A418N5J5_9FLAO</name>
<keyword evidence="2 6" id="KW-0812">Transmembrane</keyword>
<evidence type="ECO:0000256" key="5">
    <source>
        <dbReference type="ARBA" id="ARBA00023136"/>
    </source>
</evidence>
<reference evidence="10 12" key="1">
    <citation type="submission" date="2018-08" db="EMBL/GenBank/DDBJ databases">
        <title>Proposal of Muricauda 72 sp.nov. and Muricauda NH166 sp.nov., isolated from seawater.</title>
        <authorList>
            <person name="Cheng H."/>
            <person name="Wu Y.-H."/>
            <person name="Guo L.-L."/>
            <person name="Xu X.-W."/>
        </authorList>
    </citation>
    <scope>NUCLEOTIDE SEQUENCE [LARGE SCALE GENOMIC DNA]</scope>
    <source>
        <strain evidence="10 12">NH166</strain>
    </source>
</reference>
<feature type="domain" description="Cytochrome C biogenesis protein transmembrane" evidence="8">
    <location>
        <begin position="196"/>
        <end position="414"/>
    </location>
</feature>
<feature type="transmembrane region" description="Helical" evidence="6">
    <location>
        <begin position="429"/>
        <end position="446"/>
    </location>
</feature>
<dbReference type="Gene3D" id="3.40.30.10">
    <property type="entry name" value="Glutaredoxin"/>
    <property type="match status" value="1"/>
</dbReference>
<proteinExistence type="predicted"/>
<evidence type="ECO:0000256" key="4">
    <source>
        <dbReference type="ARBA" id="ARBA00022989"/>
    </source>
</evidence>
<dbReference type="SUPFAM" id="SSF52833">
    <property type="entry name" value="Thioredoxin-like"/>
    <property type="match status" value="1"/>
</dbReference>
<dbReference type="Pfam" id="PF11412">
    <property type="entry name" value="DsbD_N"/>
    <property type="match status" value="1"/>
</dbReference>
<dbReference type="InterPro" id="IPR036249">
    <property type="entry name" value="Thioredoxin-like_sf"/>
</dbReference>
<comment type="caution">
    <text evidence="10">The sequence shown here is derived from an EMBL/GenBank/DDBJ whole genome shotgun (WGS) entry which is preliminary data.</text>
</comment>
<feature type="transmembrane region" description="Helical" evidence="6">
    <location>
        <begin position="396"/>
        <end position="414"/>
    </location>
</feature>
<feature type="transmembrane region" description="Helical" evidence="6">
    <location>
        <begin position="276"/>
        <end position="297"/>
    </location>
</feature>
<feature type="chain" id="PRO_5019154231" evidence="7">
    <location>
        <begin position="20"/>
        <end position="659"/>
    </location>
</feature>
<keyword evidence="4 6" id="KW-1133">Transmembrane helix</keyword>
<evidence type="ECO:0000256" key="6">
    <source>
        <dbReference type="SAM" id="Phobius"/>
    </source>
</evidence>
<dbReference type="InterPro" id="IPR003834">
    <property type="entry name" value="Cyt_c_assmbl_TM_dom"/>
</dbReference>
<feature type="signal peptide" evidence="7">
    <location>
        <begin position="1"/>
        <end position="19"/>
    </location>
</feature>
<feature type="transmembrane region" description="Helical" evidence="6">
    <location>
        <begin position="467"/>
        <end position="485"/>
    </location>
</feature>
<accession>A0A418N5J5</accession>
<keyword evidence="3" id="KW-0201">Cytochrome c-type biogenesis</keyword>
<evidence type="ECO:0000313" key="10">
    <source>
        <dbReference type="EMBL" id="RIV69038.1"/>
    </source>
</evidence>
<keyword evidence="5 6" id="KW-0472">Membrane</keyword>
<keyword evidence="7" id="KW-0732">Signal</keyword>
<evidence type="ECO:0000256" key="1">
    <source>
        <dbReference type="ARBA" id="ARBA00004141"/>
    </source>
</evidence>
<protein>
    <submittedName>
        <fullName evidence="10">DUF255 domain-containing protein</fullName>
    </submittedName>
</protein>
<feature type="domain" description="Thiol:disulfide interchange protein DsbD N-terminal" evidence="9">
    <location>
        <begin position="36"/>
        <end position="143"/>
    </location>
</feature>
<evidence type="ECO:0000259" key="9">
    <source>
        <dbReference type="Pfam" id="PF11412"/>
    </source>
</evidence>
<dbReference type="EMBL" id="QXFJ01000030">
    <property type="protein sequence ID" value="RIV69038.1"/>
    <property type="molecule type" value="Genomic_DNA"/>
</dbReference>
<dbReference type="GO" id="GO:0017004">
    <property type="term" value="P:cytochrome complex assembly"/>
    <property type="evidence" value="ECO:0007669"/>
    <property type="project" value="UniProtKB-KW"/>
</dbReference>
<dbReference type="InterPro" id="IPR028250">
    <property type="entry name" value="DsbDN"/>
</dbReference>
<dbReference type="GO" id="GO:0015035">
    <property type="term" value="F:protein-disulfide reductase activity"/>
    <property type="evidence" value="ECO:0007669"/>
    <property type="project" value="TreeGrafter"/>
</dbReference>
<feature type="transmembrane region" description="Helical" evidence="6">
    <location>
        <begin position="240"/>
        <end position="261"/>
    </location>
</feature>